<comment type="caution">
    <text evidence="5">The sequence shown here is derived from an EMBL/GenBank/DDBJ whole genome shotgun (WGS) entry which is preliminary data.</text>
</comment>
<evidence type="ECO:0000313" key="5">
    <source>
        <dbReference type="EMBL" id="KAF3002385.1"/>
    </source>
</evidence>
<protein>
    <recommendedName>
        <fullName evidence="7">Actin-crosslinking protein</fullName>
    </recommendedName>
</protein>
<reference evidence="5" key="1">
    <citation type="submission" date="2019-04" db="EMBL/GenBank/DDBJ databases">
        <title>Sequencing of skin fungus with MAO and IRED activity.</title>
        <authorList>
            <person name="Marsaioli A.J."/>
            <person name="Bonatto J.M.C."/>
            <person name="Reis Junior O."/>
        </authorList>
    </citation>
    <scope>NUCLEOTIDE SEQUENCE</scope>
    <source>
        <strain evidence="5">30M1</strain>
    </source>
</reference>
<dbReference type="InterPro" id="IPR008999">
    <property type="entry name" value="Actin-crosslinking"/>
</dbReference>
<evidence type="ECO:0000313" key="6">
    <source>
        <dbReference type="Proteomes" id="UP000801428"/>
    </source>
</evidence>
<dbReference type="PANTHER" id="PTHR12928">
    <property type="entry name" value="FRG1 PROTEIN"/>
    <property type="match status" value="1"/>
</dbReference>
<dbReference type="Gene3D" id="2.80.10.50">
    <property type="match status" value="1"/>
</dbReference>
<dbReference type="GO" id="GO:0005730">
    <property type="term" value="C:nucleolus"/>
    <property type="evidence" value="ECO:0007669"/>
    <property type="project" value="UniProtKB-SubCell"/>
</dbReference>
<evidence type="ECO:0000256" key="3">
    <source>
        <dbReference type="ARBA" id="ARBA00023242"/>
    </source>
</evidence>
<organism evidence="5 6">
    <name type="scientific">Curvularia kusanoi</name>
    <name type="common">Cochliobolus kusanoi</name>
    <dbReference type="NCBI Taxonomy" id="90978"/>
    <lineage>
        <taxon>Eukaryota</taxon>
        <taxon>Fungi</taxon>
        <taxon>Dikarya</taxon>
        <taxon>Ascomycota</taxon>
        <taxon>Pezizomycotina</taxon>
        <taxon>Dothideomycetes</taxon>
        <taxon>Pleosporomycetidae</taxon>
        <taxon>Pleosporales</taxon>
        <taxon>Pleosporineae</taxon>
        <taxon>Pleosporaceae</taxon>
        <taxon>Curvularia</taxon>
    </lineage>
</organism>
<evidence type="ECO:0000256" key="2">
    <source>
        <dbReference type="ARBA" id="ARBA00010878"/>
    </source>
</evidence>
<keyword evidence="6" id="KW-1185">Reference proteome</keyword>
<dbReference type="GO" id="GO:0051015">
    <property type="term" value="F:actin filament binding"/>
    <property type="evidence" value="ECO:0007669"/>
    <property type="project" value="TreeGrafter"/>
</dbReference>
<dbReference type="SUPFAM" id="SSF50405">
    <property type="entry name" value="Actin-crosslinking proteins"/>
    <property type="match status" value="1"/>
</dbReference>
<dbReference type="OrthoDB" id="5539371at2759"/>
<proteinExistence type="inferred from homology"/>
<dbReference type="AlphaFoldDB" id="A0A9P4TDR8"/>
<dbReference type="InterPro" id="IPR010414">
    <property type="entry name" value="FRG1"/>
</dbReference>
<dbReference type="Pfam" id="PF06229">
    <property type="entry name" value="FRG1"/>
    <property type="match status" value="1"/>
</dbReference>
<dbReference type="EMBL" id="SWKU01000011">
    <property type="protein sequence ID" value="KAF3002385.1"/>
    <property type="molecule type" value="Genomic_DNA"/>
</dbReference>
<comment type="similarity">
    <text evidence="2">Belongs to the FRG1 family.</text>
</comment>
<dbReference type="CDD" id="cd23339">
    <property type="entry name" value="beta-trefoil_FSCN_fungal_FRG1-like"/>
    <property type="match status" value="1"/>
</dbReference>
<gene>
    <name evidence="5" type="ORF">E8E13_001846</name>
</gene>
<comment type="subcellular location">
    <subcellularLocation>
        <location evidence="1">Nucleus</location>
        <location evidence="1">Nucleolus</location>
    </subcellularLocation>
</comment>
<dbReference type="GO" id="GO:0071013">
    <property type="term" value="C:catalytic step 2 spliceosome"/>
    <property type="evidence" value="ECO:0007669"/>
    <property type="project" value="TreeGrafter"/>
</dbReference>
<evidence type="ECO:0008006" key="7">
    <source>
        <dbReference type="Google" id="ProtNLM"/>
    </source>
</evidence>
<dbReference type="PANTHER" id="PTHR12928:SF0">
    <property type="entry name" value="FSHD REGION GENE 1"/>
    <property type="match status" value="1"/>
</dbReference>
<evidence type="ECO:0000256" key="4">
    <source>
        <dbReference type="SAM" id="MobiDB-lite"/>
    </source>
</evidence>
<feature type="region of interest" description="Disordered" evidence="4">
    <location>
        <begin position="1"/>
        <end position="51"/>
    </location>
</feature>
<evidence type="ECO:0000256" key="1">
    <source>
        <dbReference type="ARBA" id="ARBA00004604"/>
    </source>
</evidence>
<dbReference type="Proteomes" id="UP000801428">
    <property type="component" value="Unassembled WGS sequence"/>
</dbReference>
<name>A0A9P4TDR8_CURKU</name>
<keyword evidence="3" id="KW-0539">Nucleus</keyword>
<accession>A0A9P4TDR8</accession>
<sequence>MVKPLAFKGDKKVKKRKRVADTDDAAPASKALTTSAPEETESDDSWVSAEAPSDITGPIVIVLPTEKTTSLACDAVGKVFASELENIVDGDATTAEPHDVRQVFVANKVAGTEDFNLKGHHGRYLSCDKYGILSANATAISPEERFLIIAIPDNPGTFSLQTQREKYLSIDESSTSGPEVRGDAESITFNTTFRIRMQARFKPRNKANKEEKSYQKISKKELEDLIGRRLNDDEVKKLRKARRENDFHEVAMEMRAKSSHDKYA</sequence>